<sequence>MRWKILLARLTQWGGIQGTIAVALGGAFGVNALSLVHAERLDDLALGLALVAPLLAIDAAVMAPDWPKRNGEHKAALKAEAEAAAGGGEAEVSTSASVSASLPAWRSVAADVQRASVVGNPAILLSFPQEVALLSVGHLAEEMLYRGVALTLVARWVADRMFEAGLDTPLYVRGLEVEDAAPWAALALTVALRAALVLRAVGKMPTQMAVKRVTKGPDGERRVEEARVEELGEQQQAAVARNLRVLKLGRRYEGAREVYEALAQGLAFTATGGNLAAPLAGAILHDFVFSSWQRAMRGRYNIGPEGLPTILSQALGDRQADVEAFPPKPAPLPPVTVSFRAEDGTATSGRVSFQHARGEATTEDWQQLVDRARASRKDFESKAARLTERSDRSGDGGDDD</sequence>
<feature type="transmembrane region" description="Helical" evidence="2">
    <location>
        <begin position="20"/>
        <end position="38"/>
    </location>
</feature>
<dbReference type="AlphaFoldDB" id="A0A7S3BXS0"/>
<evidence type="ECO:0000256" key="1">
    <source>
        <dbReference type="SAM" id="MobiDB-lite"/>
    </source>
</evidence>
<feature type="region of interest" description="Disordered" evidence="1">
    <location>
        <begin position="376"/>
        <end position="400"/>
    </location>
</feature>
<keyword evidence="2" id="KW-1133">Transmembrane helix</keyword>
<feature type="transmembrane region" description="Helical" evidence="2">
    <location>
        <begin position="44"/>
        <end position="64"/>
    </location>
</feature>
<name>A0A7S3BXS0_9VIRI</name>
<evidence type="ECO:0000313" key="3">
    <source>
        <dbReference type="EMBL" id="CAE0147722.1"/>
    </source>
</evidence>
<keyword evidence="2" id="KW-0812">Transmembrane</keyword>
<organism evidence="3">
    <name type="scientific">Prasinoderma singulare</name>
    <dbReference type="NCBI Taxonomy" id="676789"/>
    <lineage>
        <taxon>Eukaryota</taxon>
        <taxon>Viridiplantae</taxon>
        <taxon>Prasinodermophyta</taxon>
        <taxon>Prasinodermophyceae</taxon>
        <taxon>Prasinodermales</taxon>
        <taxon>Prasinodermaceae</taxon>
        <taxon>Prasinoderma</taxon>
    </lineage>
</organism>
<gene>
    <name evidence="3" type="ORF">PSIN1315_LOCUS11474</name>
</gene>
<protein>
    <submittedName>
        <fullName evidence="3">Uncharacterized protein</fullName>
    </submittedName>
</protein>
<reference evidence="3" key="1">
    <citation type="submission" date="2021-01" db="EMBL/GenBank/DDBJ databases">
        <authorList>
            <person name="Corre E."/>
            <person name="Pelletier E."/>
            <person name="Niang G."/>
            <person name="Scheremetjew M."/>
            <person name="Finn R."/>
            <person name="Kale V."/>
            <person name="Holt S."/>
            <person name="Cochrane G."/>
            <person name="Meng A."/>
            <person name="Brown T."/>
            <person name="Cohen L."/>
        </authorList>
    </citation>
    <scope>NUCLEOTIDE SEQUENCE</scope>
    <source>
        <strain evidence="3">RCC927</strain>
    </source>
</reference>
<keyword evidence="2" id="KW-0472">Membrane</keyword>
<proteinExistence type="predicted"/>
<evidence type="ECO:0000256" key="2">
    <source>
        <dbReference type="SAM" id="Phobius"/>
    </source>
</evidence>
<dbReference type="EMBL" id="HBHY01017778">
    <property type="protein sequence ID" value="CAE0147722.1"/>
    <property type="molecule type" value="Transcribed_RNA"/>
</dbReference>
<accession>A0A7S3BXS0</accession>